<keyword evidence="2" id="KW-1185">Reference proteome</keyword>
<proteinExistence type="predicted"/>
<dbReference type="Proteomes" id="UP000008190">
    <property type="component" value="Chromosome"/>
</dbReference>
<accession>H6R9W3</accession>
<dbReference type="KEGG" id="ncy:NOCYR_0351"/>
<sequence length="53" mass="6107">MAKLRYDAGVWSANLGPETKVSDLAEKPNVLYEISKAPRENWAVERARHRPER</sequence>
<organism evidence="1 2">
    <name type="scientific">Nocardia cyriacigeorgica (strain GUH-2)</name>
    <dbReference type="NCBI Taxonomy" id="1127134"/>
    <lineage>
        <taxon>Bacteria</taxon>
        <taxon>Bacillati</taxon>
        <taxon>Actinomycetota</taxon>
        <taxon>Actinomycetes</taxon>
        <taxon>Mycobacteriales</taxon>
        <taxon>Nocardiaceae</taxon>
        <taxon>Nocardia</taxon>
    </lineage>
</organism>
<name>H6R9W3_NOCCG</name>
<evidence type="ECO:0000313" key="2">
    <source>
        <dbReference type="Proteomes" id="UP000008190"/>
    </source>
</evidence>
<evidence type="ECO:0000313" key="1">
    <source>
        <dbReference type="EMBL" id="CCF61171.1"/>
    </source>
</evidence>
<dbReference type="AlphaFoldDB" id="H6R9W3"/>
<protein>
    <submittedName>
        <fullName evidence="1">Uncharacterized protein</fullName>
    </submittedName>
</protein>
<reference evidence="1 2" key="1">
    <citation type="journal article" date="2012" name="J. Bacteriol.">
        <title>Genome sequence of the human- and animal-pathogenic strain Nocardia cyriacigeorgica GUH-2.</title>
        <authorList>
            <person name="Zoropogui A."/>
            <person name="Pujic P."/>
            <person name="Normand P."/>
            <person name="Barbe V."/>
            <person name="Beaman B."/>
            <person name="Beaman L."/>
            <person name="Boiron P."/>
            <person name="Colinon C."/>
            <person name="Deredjian A."/>
            <person name="Graindorge A."/>
            <person name="Mangenot S."/>
            <person name="Nazaret S."/>
            <person name="Neto M."/>
            <person name="Petit S."/>
            <person name="Roche D."/>
            <person name="Vallenet D."/>
            <person name="Rodriguez-Nava V."/>
            <person name="Richard Y."/>
            <person name="Cournoyer B."/>
            <person name="Blaha D."/>
        </authorList>
    </citation>
    <scope>NUCLEOTIDE SEQUENCE [LARGE SCALE GENOMIC DNA]</scope>
    <source>
        <strain evidence="1 2">GUH-2</strain>
    </source>
</reference>
<gene>
    <name evidence="1" type="ordered locus">NOCYR_0351</name>
</gene>
<dbReference type="HOGENOM" id="CLU_3064008_0_0_11"/>
<dbReference type="EMBL" id="FO082843">
    <property type="protein sequence ID" value="CCF61171.1"/>
    <property type="molecule type" value="Genomic_DNA"/>
</dbReference>